<dbReference type="RefSeq" id="WP_316026026.1">
    <property type="nucleotide sequence ID" value="NZ_JAWDIO010000002.1"/>
</dbReference>
<comment type="caution">
    <text evidence="2">The sequence shown here is derived from an EMBL/GenBank/DDBJ whole genome shotgun (WGS) entry which is preliminary data.</text>
</comment>
<keyword evidence="3" id="KW-1185">Reference proteome</keyword>
<proteinExistence type="predicted"/>
<name>A0ABU3SWN9_9ALTE</name>
<dbReference type="InterPro" id="IPR003343">
    <property type="entry name" value="Big_2"/>
</dbReference>
<dbReference type="Gene3D" id="2.60.40.1080">
    <property type="match status" value="1"/>
</dbReference>
<accession>A0ABU3SWN9</accession>
<dbReference type="SUPFAM" id="SSF49373">
    <property type="entry name" value="Invasin/intimin cell-adhesion fragments"/>
    <property type="match status" value="2"/>
</dbReference>
<evidence type="ECO:0000313" key="3">
    <source>
        <dbReference type="Proteomes" id="UP001247805"/>
    </source>
</evidence>
<organism evidence="2 3">
    <name type="scientific">Paraglaciecola aquimarina</name>
    <dbReference type="NCBI Taxonomy" id="1235557"/>
    <lineage>
        <taxon>Bacteria</taxon>
        <taxon>Pseudomonadati</taxon>
        <taxon>Pseudomonadota</taxon>
        <taxon>Gammaproteobacteria</taxon>
        <taxon>Alteromonadales</taxon>
        <taxon>Alteromonadaceae</taxon>
        <taxon>Paraglaciecola</taxon>
    </lineage>
</organism>
<gene>
    <name evidence="2" type="ORF">RS130_11220</name>
</gene>
<reference evidence="2 3" key="1">
    <citation type="submission" date="2023-10" db="EMBL/GenBank/DDBJ databases">
        <title>Glaciecola aquimarina strain GGW-M5 nov., isolated from a coastal seawater.</title>
        <authorList>
            <person name="Bayburt H."/>
            <person name="Kim J.M."/>
            <person name="Choi B.J."/>
            <person name="Jeon C.O."/>
        </authorList>
    </citation>
    <scope>NUCLEOTIDE SEQUENCE [LARGE SCALE GENOMIC DNA]</scope>
    <source>
        <strain evidence="2 3">KCTC 32108</strain>
    </source>
</reference>
<evidence type="ECO:0000259" key="1">
    <source>
        <dbReference type="SMART" id="SM00635"/>
    </source>
</evidence>
<dbReference type="EMBL" id="JAWDIO010000002">
    <property type="protein sequence ID" value="MDU0354426.1"/>
    <property type="molecule type" value="Genomic_DNA"/>
</dbReference>
<dbReference type="PROSITE" id="PS51257">
    <property type="entry name" value="PROKAR_LIPOPROTEIN"/>
    <property type="match status" value="1"/>
</dbReference>
<sequence length="486" mass="53473">MKFKIIFLLVSSALLGACGSDNDDDGGVSPKAIVPADSNGDTTLYLEFVEEDPVASIDLLEGVDLQGKQGFATNIVCQLDPETGETKLDEEDKEILIPEGGLFTRAQFMEIDPSVWANEVKYTLDGPEEIIYTCTYSIENFAFEEVETETDEGTVTEVLPVSVDRNVEIKIIAKEHLAEEIVASHSEQIEVPLSLSQFQFKTIKVLPVEASIKNVEFSSDNTDVLEIDEVTGIATLKSEGTATVTIATMSMDNPIAVTRIVNVVGSTSKPIGVQFLNSANEPTSTYQIQENTSSQLNVEVLFQEGVDTSSSNKTYRFESLDENMLTIDENGLLTAAYTVGTGKIAVFTDEQEFVTFLTVEVIGDPSVIKLHNSDFESGIFGEAGDWQTYEQVVGGSPQEQSKSVEINAIEPLDGNYDVKVISENVLRYRQSGIVLRFYDSEERDEEEHLLFTPTLHHLSVNSAKILPMYLNIVQVLSLIKLTIVPM</sequence>
<dbReference type="Proteomes" id="UP001247805">
    <property type="component" value="Unassembled WGS sequence"/>
</dbReference>
<feature type="domain" description="BIG2" evidence="1">
    <location>
        <begin position="282"/>
        <end position="358"/>
    </location>
</feature>
<dbReference type="SMART" id="SM00635">
    <property type="entry name" value="BID_2"/>
    <property type="match status" value="2"/>
</dbReference>
<evidence type="ECO:0000313" key="2">
    <source>
        <dbReference type="EMBL" id="MDU0354426.1"/>
    </source>
</evidence>
<dbReference type="InterPro" id="IPR008964">
    <property type="entry name" value="Invasin/intimin_cell_adhesion"/>
</dbReference>
<protein>
    <recommendedName>
        <fullName evidence="1">BIG2 domain-containing protein</fullName>
    </recommendedName>
</protein>
<feature type="domain" description="BIG2" evidence="1">
    <location>
        <begin position="185"/>
        <end position="259"/>
    </location>
</feature>